<gene>
    <name evidence="8" type="primary">rsmH_1</name>
    <name evidence="6" type="synonym">rsmH</name>
    <name evidence="8" type="ORF">NT6N_25940</name>
</gene>
<evidence type="ECO:0000256" key="5">
    <source>
        <dbReference type="ARBA" id="ARBA00022691"/>
    </source>
</evidence>
<dbReference type="GO" id="GO:0071424">
    <property type="term" value="F:rRNA (cytosine-N4-)-methyltransferase activity"/>
    <property type="evidence" value="ECO:0007669"/>
    <property type="project" value="UniProtKB-UniRule"/>
</dbReference>
<evidence type="ECO:0000256" key="1">
    <source>
        <dbReference type="ARBA" id="ARBA00010396"/>
    </source>
</evidence>
<dbReference type="PANTHER" id="PTHR11265:SF0">
    <property type="entry name" value="12S RRNA N4-METHYLCYTIDINE METHYLTRANSFERASE"/>
    <property type="match status" value="1"/>
</dbReference>
<dbReference type="EC" id="2.1.1.199" evidence="6"/>
<evidence type="ECO:0000256" key="4">
    <source>
        <dbReference type="ARBA" id="ARBA00022679"/>
    </source>
</evidence>
<feature type="binding site" evidence="6">
    <location>
        <position position="132"/>
    </location>
    <ligand>
        <name>S-adenosyl-L-methionine</name>
        <dbReference type="ChEBI" id="CHEBI:59789"/>
    </ligand>
</feature>
<comment type="function">
    <text evidence="6">Specifically methylates the N4 position of cytidine in position 1402 (C1402) of 16S rRNA.</text>
</comment>
<evidence type="ECO:0000313" key="8">
    <source>
        <dbReference type="EMBL" id="BDS07554.1"/>
    </source>
</evidence>
<dbReference type="SUPFAM" id="SSF81799">
    <property type="entry name" value="Putative methyltransferase TM0872, insert domain"/>
    <property type="match status" value="1"/>
</dbReference>
<dbReference type="Gene3D" id="3.40.50.150">
    <property type="entry name" value="Vaccinia Virus protein VP39"/>
    <property type="match status" value="1"/>
</dbReference>
<dbReference type="InterPro" id="IPR023397">
    <property type="entry name" value="SAM-dep_MeTrfase_MraW_recog"/>
</dbReference>
<dbReference type="GO" id="GO:0005737">
    <property type="term" value="C:cytoplasm"/>
    <property type="evidence" value="ECO:0007669"/>
    <property type="project" value="UniProtKB-SubCell"/>
</dbReference>
<dbReference type="Pfam" id="PF01795">
    <property type="entry name" value="Methyltransf_5"/>
    <property type="match status" value="1"/>
</dbReference>
<comment type="subcellular location">
    <subcellularLocation>
        <location evidence="6">Cytoplasm</location>
    </subcellularLocation>
</comment>
<evidence type="ECO:0000256" key="2">
    <source>
        <dbReference type="ARBA" id="ARBA00022552"/>
    </source>
</evidence>
<name>A0AAT9FNH8_9BACT</name>
<evidence type="ECO:0000256" key="6">
    <source>
        <dbReference type="HAMAP-Rule" id="MF_01007"/>
    </source>
</evidence>
<feature type="binding site" evidence="6">
    <location>
        <position position="161"/>
    </location>
    <ligand>
        <name>S-adenosyl-L-methionine</name>
        <dbReference type="ChEBI" id="CHEBI:59789"/>
    </ligand>
</feature>
<dbReference type="SUPFAM" id="SSF53335">
    <property type="entry name" value="S-adenosyl-L-methionine-dependent methyltransferases"/>
    <property type="match status" value="1"/>
</dbReference>
<feature type="binding site" evidence="6">
    <location>
        <position position="154"/>
    </location>
    <ligand>
        <name>S-adenosyl-L-methionine</name>
        <dbReference type="ChEBI" id="CHEBI:59789"/>
    </ligand>
</feature>
<dbReference type="InterPro" id="IPR002903">
    <property type="entry name" value="RsmH"/>
</dbReference>
<dbReference type="PANTHER" id="PTHR11265">
    <property type="entry name" value="S-ADENOSYL-METHYLTRANSFERASE MRAW"/>
    <property type="match status" value="1"/>
</dbReference>
<dbReference type="NCBIfam" id="TIGR00006">
    <property type="entry name" value="16S rRNA (cytosine(1402)-N(4))-methyltransferase RsmH"/>
    <property type="match status" value="1"/>
</dbReference>
<protein>
    <recommendedName>
        <fullName evidence="6">Ribosomal RNA small subunit methyltransferase H</fullName>
        <ecNumber evidence="6">2.1.1.199</ecNumber>
    </recommendedName>
    <alternativeName>
        <fullName evidence="6">16S rRNA m(4)C1402 methyltransferase</fullName>
    </alternativeName>
    <alternativeName>
        <fullName evidence="6">rRNA (cytosine-N(4)-)-methyltransferase RsmH</fullName>
    </alternativeName>
</protein>
<comment type="similarity">
    <text evidence="1 6">Belongs to the methyltransferase superfamily. RsmH family.</text>
</comment>
<dbReference type="EMBL" id="AP026866">
    <property type="protein sequence ID" value="BDS07554.1"/>
    <property type="molecule type" value="Genomic_DNA"/>
</dbReference>
<sequence>MTSEETPQPHKRRVRYKGKNPRHFKDKYKELNPERYADTVAHVLAGGKTPAGQHVPIMVTEILDALSVQPGERVVDCTLGYGGHAAELLKAVQPNGCLLGVDQDPIELPKTESRLRSAGFPEDSLKCERTNFAALRGVLGKIGWHDGADAILADLGVSSMQIDNPDRGFSFKHQGPLDMRMNPNKGVSASDLIEKTDAQDLAILLRENADEPYAAEIASAIAQQRFETTAELANAIAQALPKTSDEDRIKLTQRRAFQALRIAVNDEFKVLDGWLRSLPDCLRPGGRVAVLTFHSGEDRRVKNAFKSGLTNGLYTSISENIIRASSEEKYNNPRASSAKLRWAVRS</sequence>
<keyword evidence="3 6" id="KW-0489">Methyltransferase</keyword>
<evidence type="ECO:0000256" key="3">
    <source>
        <dbReference type="ARBA" id="ARBA00022603"/>
    </source>
</evidence>
<keyword evidence="2 6" id="KW-0698">rRNA processing</keyword>
<dbReference type="Gene3D" id="1.10.150.170">
    <property type="entry name" value="Putative methyltransferase TM0872, insert domain"/>
    <property type="match status" value="1"/>
</dbReference>
<comment type="catalytic activity">
    <reaction evidence="6">
        <text>cytidine(1402) in 16S rRNA + S-adenosyl-L-methionine = N(4)-methylcytidine(1402) in 16S rRNA + S-adenosyl-L-homocysteine + H(+)</text>
        <dbReference type="Rhea" id="RHEA:42928"/>
        <dbReference type="Rhea" id="RHEA-COMP:10286"/>
        <dbReference type="Rhea" id="RHEA-COMP:10287"/>
        <dbReference type="ChEBI" id="CHEBI:15378"/>
        <dbReference type="ChEBI" id="CHEBI:57856"/>
        <dbReference type="ChEBI" id="CHEBI:59789"/>
        <dbReference type="ChEBI" id="CHEBI:74506"/>
        <dbReference type="ChEBI" id="CHEBI:82748"/>
        <dbReference type="EC" id="2.1.1.199"/>
    </reaction>
</comment>
<evidence type="ECO:0000256" key="7">
    <source>
        <dbReference type="SAM" id="MobiDB-lite"/>
    </source>
</evidence>
<accession>A0AAT9FNH8</accession>
<keyword evidence="6" id="KW-0963">Cytoplasm</keyword>
<dbReference type="PIRSF" id="PIRSF004486">
    <property type="entry name" value="MraW"/>
    <property type="match status" value="1"/>
</dbReference>
<dbReference type="GO" id="GO:0070475">
    <property type="term" value="P:rRNA base methylation"/>
    <property type="evidence" value="ECO:0007669"/>
    <property type="project" value="UniProtKB-UniRule"/>
</dbReference>
<dbReference type="KEGG" id="osu:NT6N_25940"/>
<proteinExistence type="inferred from homology"/>
<feature type="region of interest" description="Disordered" evidence="7">
    <location>
        <begin position="1"/>
        <end position="20"/>
    </location>
</feature>
<keyword evidence="5 6" id="KW-0949">S-adenosyl-L-methionine</keyword>
<dbReference type="HAMAP" id="MF_01007">
    <property type="entry name" value="16SrRNA_methyltr_H"/>
    <property type="match status" value="1"/>
</dbReference>
<keyword evidence="4 6" id="KW-0808">Transferase</keyword>
<feature type="compositionally biased region" description="Basic residues" evidence="7">
    <location>
        <begin position="9"/>
        <end position="20"/>
    </location>
</feature>
<dbReference type="AlphaFoldDB" id="A0AAT9FNH8"/>
<feature type="binding site" evidence="6">
    <location>
        <position position="102"/>
    </location>
    <ligand>
        <name>S-adenosyl-L-methionine</name>
        <dbReference type="ChEBI" id="CHEBI:59789"/>
    </ligand>
</feature>
<dbReference type="InterPro" id="IPR029063">
    <property type="entry name" value="SAM-dependent_MTases_sf"/>
</dbReference>
<organism evidence="8">
    <name type="scientific">Oceaniferula spumae</name>
    <dbReference type="NCBI Taxonomy" id="2979115"/>
    <lineage>
        <taxon>Bacteria</taxon>
        <taxon>Pseudomonadati</taxon>
        <taxon>Verrucomicrobiota</taxon>
        <taxon>Verrucomicrobiia</taxon>
        <taxon>Verrucomicrobiales</taxon>
        <taxon>Verrucomicrobiaceae</taxon>
        <taxon>Oceaniferula</taxon>
    </lineage>
</organism>
<feature type="binding site" evidence="6">
    <location>
        <begin position="82"/>
        <end position="84"/>
    </location>
    <ligand>
        <name>S-adenosyl-L-methionine</name>
        <dbReference type="ChEBI" id="CHEBI:59789"/>
    </ligand>
</feature>
<reference evidence="8" key="1">
    <citation type="submission" date="2024-07" db="EMBL/GenBank/DDBJ databases">
        <title>Complete genome sequence of Verrucomicrobiaceae bacterium NT6N.</title>
        <authorList>
            <person name="Huang C."/>
            <person name="Takami H."/>
            <person name="Hamasaki K."/>
        </authorList>
    </citation>
    <scope>NUCLEOTIDE SEQUENCE</scope>
    <source>
        <strain evidence="8">NT6N</strain>
    </source>
</reference>